<evidence type="ECO:0000313" key="2">
    <source>
        <dbReference type="Proteomes" id="UP000315783"/>
    </source>
</evidence>
<comment type="caution">
    <text evidence="1">The sequence shown here is derived from an EMBL/GenBank/DDBJ whole genome shotgun (WGS) entry which is preliminary data.</text>
</comment>
<dbReference type="AlphaFoldDB" id="A0A545VBN8"/>
<accession>A0A545VBN8</accession>
<organism evidence="1 2">
    <name type="scientific">Cordyceps javanica</name>
    <dbReference type="NCBI Taxonomy" id="43265"/>
    <lineage>
        <taxon>Eukaryota</taxon>
        <taxon>Fungi</taxon>
        <taxon>Dikarya</taxon>
        <taxon>Ascomycota</taxon>
        <taxon>Pezizomycotina</taxon>
        <taxon>Sordariomycetes</taxon>
        <taxon>Hypocreomycetidae</taxon>
        <taxon>Hypocreales</taxon>
        <taxon>Cordycipitaceae</taxon>
        <taxon>Cordyceps</taxon>
    </lineage>
</organism>
<reference evidence="1 2" key="1">
    <citation type="journal article" date="2019" name="Appl. Microbiol. Biotechnol.">
        <title>Genome sequence of Isaria javanica and comparative genome analysis insights into family S53 peptidase evolution in fungal entomopathogens.</title>
        <authorList>
            <person name="Lin R."/>
            <person name="Zhang X."/>
            <person name="Xin B."/>
            <person name="Zou M."/>
            <person name="Gao Y."/>
            <person name="Qin F."/>
            <person name="Hu Q."/>
            <person name="Xie B."/>
            <person name="Cheng X."/>
        </authorList>
    </citation>
    <scope>NUCLEOTIDE SEQUENCE [LARGE SCALE GENOMIC DNA]</scope>
    <source>
        <strain evidence="1 2">IJ1G</strain>
    </source>
</reference>
<evidence type="ECO:0000313" key="1">
    <source>
        <dbReference type="EMBL" id="TQV99146.1"/>
    </source>
</evidence>
<proteinExistence type="predicted"/>
<dbReference type="Proteomes" id="UP000315783">
    <property type="component" value="Unassembled WGS sequence"/>
</dbReference>
<protein>
    <submittedName>
        <fullName evidence="1">Uncharacterized protein</fullName>
    </submittedName>
</protein>
<dbReference type="EMBL" id="SPUK01000002">
    <property type="protein sequence ID" value="TQV99146.1"/>
    <property type="molecule type" value="Genomic_DNA"/>
</dbReference>
<sequence length="59" mass="6564">MADIEGELRRSNYAWIQGADYIITDGRSGLTLPALATTSNTWRRIIGQAVARLEISKSR</sequence>
<name>A0A545VBN8_9HYPO</name>
<gene>
    <name evidence="1" type="ORF">IF1G_01361</name>
</gene>
<keyword evidence="2" id="KW-1185">Reference proteome</keyword>